<evidence type="ECO:0000313" key="3">
    <source>
        <dbReference type="Proteomes" id="UP000184363"/>
    </source>
</evidence>
<sequence length="333" mass="35667">MPGGRAADRGLRVTAPAPRRTARPGPRGRAPGRRRGCARAGEREVDARRCHHVGAALDQPVPEQPAQGLAEHLGADPTDRRPQLDPAARAGAERREHHGVPGGEEQIGRRAQPAVRDQLVALPHGAILPARSAPSVCIGLPTVPACTSGSWERGRWLRRSHTAGAAPGTTSRSAAGPRPRPGRSPRRSPGAPEPPRDVGQDEDAVLLAVAWTGVEEALRAAGPGRRAARYAADRSRRSRGARRRDRPGGDVSGGAGRRARDRGPRVKAFHRPPPRSGRSGGRRSGQRIQQRSRQHRRTSSRRSSRCAATTRPRCASSVNWCGTPAASPRCWGR</sequence>
<keyword evidence="3" id="KW-1185">Reference proteome</keyword>
<dbReference type="AlphaFoldDB" id="A0A1M6NG13"/>
<dbReference type="STRING" id="1848.SAMN05443637_101229"/>
<feature type="region of interest" description="Disordered" evidence="1">
    <location>
        <begin position="221"/>
        <end position="333"/>
    </location>
</feature>
<evidence type="ECO:0000313" key="2">
    <source>
        <dbReference type="EMBL" id="SHJ94536.1"/>
    </source>
</evidence>
<reference evidence="2 3" key="1">
    <citation type="submission" date="2016-11" db="EMBL/GenBank/DDBJ databases">
        <authorList>
            <person name="Jaros S."/>
            <person name="Januszkiewicz K."/>
            <person name="Wedrychowicz H."/>
        </authorList>
    </citation>
    <scope>NUCLEOTIDE SEQUENCE [LARGE SCALE GENOMIC DNA]</scope>
    <source>
        <strain evidence="2 3">DSM 43832</strain>
    </source>
</reference>
<dbReference type="EMBL" id="FRAP01000001">
    <property type="protein sequence ID" value="SHJ94536.1"/>
    <property type="molecule type" value="Genomic_DNA"/>
</dbReference>
<organism evidence="2 3">
    <name type="scientific">Pseudonocardia thermophila</name>
    <dbReference type="NCBI Taxonomy" id="1848"/>
    <lineage>
        <taxon>Bacteria</taxon>
        <taxon>Bacillati</taxon>
        <taxon>Actinomycetota</taxon>
        <taxon>Actinomycetes</taxon>
        <taxon>Pseudonocardiales</taxon>
        <taxon>Pseudonocardiaceae</taxon>
        <taxon>Pseudonocardia</taxon>
    </lineage>
</organism>
<protein>
    <submittedName>
        <fullName evidence="2">Uncharacterized protein</fullName>
    </submittedName>
</protein>
<evidence type="ECO:0000256" key="1">
    <source>
        <dbReference type="SAM" id="MobiDB-lite"/>
    </source>
</evidence>
<feature type="compositionally biased region" description="Basic residues" evidence="1">
    <location>
        <begin position="257"/>
        <end position="273"/>
    </location>
</feature>
<name>A0A1M6NG13_PSETH</name>
<dbReference type="Proteomes" id="UP000184363">
    <property type="component" value="Unassembled WGS sequence"/>
</dbReference>
<feature type="compositionally biased region" description="Basic and acidic residues" evidence="1">
    <location>
        <begin position="73"/>
        <end position="83"/>
    </location>
</feature>
<gene>
    <name evidence="2" type="ORF">SAMN05443637_101229</name>
</gene>
<proteinExistence type="predicted"/>
<feature type="compositionally biased region" description="Basic residues" evidence="1">
    <location>
        <begin position="236"/>
        <end position="245"/>
    </location>
</feature>
<feature type="compositionally biased region" description="Low complexity" evidence="1">
    <location>
        <begin position="15"/>
        <end position="29"/>
    </location>
</feature>
<feature type="region of interest" description="Disordered" evidence="1">
    <location>
        <begin position="161"/>
        <end position="202"/>
    </location>
</feature>
<accession>A0A1M6NG13</accession>
<feature type="compositionally biased region" description="Basic residues" evidence="1">
    <location>
        <begin position="280"/>
        <end position="304"/>
    </location>
</feature>
<feature type="compositionally biased region" description="Basic and acidic residues" evidence="1">
    <location>
        <begin position="1"/>
        <end position="11"/>
    </location>
</feature>
<feature type="region of interest" description="Disordered" evidence="1">
    <location>
        <begin position="1"/>
        <end position="112"/>
    </location>
</feature>